<feature type="domain" description="Transposase Tn5 dimerisation" evidence="1">
    <location>
        <begin position="49"/>
        <end position="140"/>
    </location>
</feature>
<dbReference type="EMBL" id="FXUL01000040">
    <property type="protein sequence ID" value="SMP80947.1"/>
    <property type="molecule type" value="Genomic_DNA"/>
</dbReference>
<evidence type="ECO:0000313" key="2">
    <source>
        <dbReference type="EMBL" id="SMP80947.1"/>
    </source>
</evidence>
<proteinExistence type="predicted"/>
<organism evidence="2 3">
    <name type="scientific">Noviherbaspirillum suwonense</name>
    <dbReference type="NCBI Taxonomy" id="1224511"/>
    <lineage>
        <taxon>Bacteria</taxon>
        <taxon>Pseudomonadati</taxon>
        <taxon>Pseudomonadota</taxon>
        <taxon>Betaproteobacteria</taxon>
        <taxon>Burkholderiales</taxon>
        <taxon>Oxalobacteraceae</taxon>
        <taxon>Noviherbaspirillum</taxon>
    </lineage>
</organism>
<dbReference type="Proteomes" id="UP001158049">
    <property type="component" value="Unassembled WGS sequence"/>
</dbReference>
<sequence>MATVALIDWYRCWWELEIFFAVLKNGCKVEALHLSSIKRLELALALFMIIAWRVQRLMRRGRTCPEMDCEVMFEGDEWQAAYIVAPKPMPKQPLSLNTVVRLITSFGGFLGRKGDSEPGVKTIWTGLQRVTNFAAGIRVYKAGEICVQ</sequence>
<dbReference type="InterPro" id="IPR014737">
    <property type="entry name" value="Transposase_Tn5-like_C"/>
</dbReference>
<protein>
    <submittedName>
        <fullName evidence="2">Transposase Tn5 dimerisation domain-containing protein</fullName>
    </submittedName>
</protein>
<dbReference type="RefSeq" id="WP_430438563.1">
    <property type="nucleotide sequence ID" value="NZ_FXUL01000040.1"/>
</dbReference>
<gene>
    <name evidence="2" type="ORF">SAMN06295970_14010</name>
</gene>
<keyword evidence="3" id="KW-1185">Reference proteome</keyword>
<accession>A0ABY1QXV0</accession>
<comment type="caution">
    <text evidence="2">The sequence shown here is derived from an EMBL/GenBank/DDBJ whole genome shotgun (WGS) entry which is preliminary data.</text>
</comment>
<reference evidence="2 3" key="1">
    <citation type="submission" date="2017-05" db="EMBL/GenBank/DDBJ databases">
        <authorList>
            <person name="Varghese N."/>
            <person name="Submissions S."/>
        </authorList>
    </citation>
    <scope>NUCLEOTIDE SEQUENCE [LARGE SCALE GENOMIC DNA]</scope>
    <source>
        <strain evidence="2 3">DSM 26001</strain>
    </source>
</reference>
<dbReference type="SUPFAM" id="SSF53098">
    <property type="entry name" value="Ribonuclease H-like"/>
    <property type="match status" value="1"/>
</dbReference>
<dbReference type="InterPro" id="IPR012337">
    <property type="entry name" value="RNaseH-like_sf"/>
</dbReference>
<evidence type="ECO:0000259" key="1">
    <source>
        <dbReference type="Pfam" id="PF02281"/>
    </source>
</evidence>
<dbReference type="Gene3D" id="1.10.740.10">
    <property type="entry name" value="Transferase Inhibitor Protein From Tn5, Chain"/>
    <property type="match status" value="1"/>
</dbReference>
<dbReference type="Gene3D" id="3.90.350.10">
    <property type="entry name" value="Transposase Inhibitor Protein From Tn5, Chain A, domain 1"/>
    <property type="match status" value="1"/>
</dbReference>
<name>A0ABY1QXV0_9BURK</name>
<dbReference type="PANTHER" id="PTHR37319">
    <property type="entry name" value="TRANSPOSASE"/>
    <property type="match status" value="1"/>
</dbReference>
<dbReference type="InterPro" id="IPR047768">
    <property type="entry name" value="Tn5p-like"/>
</dbReference>
<dbReference type="Pfam" id="PF02281">
    <property type="entry name" value="Dimer_Tnp_Tn5"/>
    <property type="match status" value="1"/>
</dbReference>
<dbReference type="PANTHER" id="PTHR37319:SF1">
    <property type="entry name" value="TRANSPOSASE TN5 DIMERISATION DOMAIN-CONTAINING PROTEIN"/>
    <property type="match status" value="1"/>
</dbReference>
<evidence type="ECO:0000313" key="3">
    <source>
        <dbReference type="Proteomes" id="UP001158049"/>
    </source>
</evidence>
<dbReference type="InterPro" id="IPR003201">
    <property type="entry name" value="Transposase_Tn5"/>
</dbReference>